<dbReference type="PaxDb" id="2850-Phatr46922"/>
<dbReference type="InterPro" id="IPR019378">
    <property type="entry name" value="GDP-Fuc_O-FucTrfase"/>
</dbReference>
<dbReference type="Gene3D" id="3.40.50.11340">
    <property type="match status" value="1"/>
</dbReference>
<evidence type="ECO:0000256" key="2">
    <source>
        <dbReference type="ARBA" id="ARBA00023253"/>
    </source>
</evidence>
<dbReference type="KEGG" id="pti:PHATR_46922"/>
<name>B5Y475_PHATC</name>
<feature type="region of interest" description="Disordered" evidence="4">
    <location>
        <begin position="110"/>
        <end position="142"/>
    </location>
</feature>
<keyword evidence="6" id="KW-1185">Reference proteome</keyword>
<dbReference type="FunFam" id="3.40.50.11350:FF:000014">
    <property type="entry name" value="Uncharacterized protein"/>
    <property type="match status" value="1"/>
</dbReference>
<feature type="region of interest" description="Disordered" evidence="4">
    <location>
        <begin position="1"/>
        <end position="32"/>
    </location>
</feature>
<dbReference type="OrthoDB" id="1861862at2759"/>
<evidence type="ECO:0000256" key="4">
    <source>
        <dbReference type="SAM" id="MobiDB-lite"/>
    </source>
</evidence>
<keyword evidence="1" id="KW-0808">Transferase</keyword>
<dbReference type="Proteomes" id="UP000000759">
    <property type="component" value="Chromosome 11"/>
</dbReference>
<evidence type="ECO:0000313" key="6">
    <source>
        <dbReference type="Proteomes" id="UP000000759"/>
    </source>
</evidence>
<dbReference type="CDD" id="cd11296">
    <property type="entry name" value="O-FucT_like"/>
    <property type="match status" value="1"/>
</dbReference>
<keyword evidence="2" id="KW-0294">Fucose metabolism</keyword>
<dbReference type="EMBL" id="CP001141">
    <property type="protein sequence ID" value="ACI65429.1"/>
    <property type="molecule type" value="Genomic_DNA"/>
</dbReference>
<dbReference type="eggNOG" id="ENOG502S0D4">
    <property type="taxonomic scope" value="Eukaryota"/>
</dbReference>
<dbReference type="GeneID" id="7204453"/>
<evidence type="ECO:0000313" key="5">
    <source>
        <dbReference type="EMBL" id="ACI65429.1"/>
    </source>
</evidence>
<dbReference type="Gene3D" id="3.40.50.11350">
    <property type="match status" value="1"/>
</dbReference>
<sequence length="632" mass="72320">MARAVGISVSGSSSVKASGGSSGGREGPKHSSSWTYTQILTSLLGTSVLLISLFNIYQVHRSSDALLQSKADQSVNNVLKDFMEMKPSNPNPFTSDRDEKGTVHQVSVAQYDRMHEADEGEPIERDYSGAEESDRSTLAGLSCADHGGPLDEFAREMVYWQDISSDSQYTSPFRSKSGQPRRYMTFEPDGGGWNNIRMAMETVLGLGIAMGRTVVLPPEQRMYLLAKDRGRQKTDFGFADFFPMHELATENAGLEMITMQEFLQAEAMTGNLRDKHTGQISFPPENRTDWDGQDVKPLKEWLHNVTHTPFWAPEKCMAAFPASGNHKDVEVLKSMLEQIQKDGGPLQEHVLENPTPVDATPIERMRENLARRKELCVYDETMQKEPVVHFMCNHRLRVRMLVHFYAFLFFEDWREDLWMKRFMRDHMRYIDAIQCPAARIVHALREYARQKDPVNNPRGDFDTFHVRRGDFQFKRTRISAEDILSNTRDELTEGAVIYIATDERDKAFFDPLKQFYDVKFMDDFKNELANVNTNYYGMIDQLVASRGQKFFGCWHSTFTGFIARIRGYHSVKDNLAGFEKGTLPTTFYYATLANKYVMHEYAPLHGAFFNREFPISWRDIDKSVGNLPISDA</sequence>
<accession>B5Y475</accession>
<feature type="compositionally biased region" description="Low complexity" evidence="4">
    <location>
        <begin position="1"/>
        <end position="19"/>
    </location>
</feature>
<dbReference type="AlphaFoldDB" id="B5Y475"/>
<feature type="compositionally biased region" description="Basic and acidic residues" evidence="4">
    <location>
        <begin position="112"/>
        <end position="135"/>
    </location>
</feature>
<keyword evidence="3" id="KW-0119">Carbohydrate metabolism</keyword>
<dbReference type="GO" id="GO:0006004">
    <property type="term" value="P:fucose metabolic process"/>
    <property type="evidence" value="ECO:0007669"/>
    <property type="project" value="UniProtKB-KW"/>
</dbReference>
<dbReference type="GO" id="GO:0016740">
    <property type="term" value="F:transferase activity"/>
    <property type="evidence" value="ECO:0007669"/>
    <property type="project" value="UniProtKB-KW"/>
</dbReference>
<dbReference type="HOGENOM" id="CLU_025546_0_0_1"/>
<organism evidence="5 6">
    <name type="scientific">Phaeodactylum tricornutum (strain CCAP 1055/1)</name>
    <dbReference type="NCBI Taxonomy" id="556484"/>
    <lineage>
        <taxon>Eukaryota</taxon>
        <taxon>Sar</taxon>
        <taxon>Stramenopiles</taxon>
        <taxon>Ochrophyta</taxon>
        <taxon>Bacillariophyta</taxon>
        <taxon>Bacillariophyceae</taxon>
        <taxon>Bacillariophycidae</taxon>
        <taxon>Naviculales</taxon>
        <taxon>Phaeodactylaceae</taxon>
        <taxon>Phaeodactylum</taxon>
    </lineage>
</organism>
<proteinExistence type="predicted"/>
<reference evidence="6" key="2">
    <citation type="submission" date="2008-08" db="EMBL/GenBank/DDBJ databases">
        <authorList>
            <consortium name="Diatom Consortium"/>
            <person name="Grigoriev I."/>
            <person name="Grimwood J."/>
            <person name="Kuo A."/>
            <person name="Otillar R.P."/>
            <person name="Salamov A."/>
            <person name="Detter J.C."/>
            <person name="Lindquist E."/>
            <person name="Shapiro H."/>
            <person name="Lucas S."/>
            <person name="Glavina del Rio T."/>
            <person name="Pitluck S."/>
            <person name="Rokhsar D."/>
            <person name="Bowler C."/>
        </authorList>
    </citation>
    <scope>GENOME REANNOTATION</scope>
    <source>
        <strain evidence="6">CCAP 1055/1</strain>
    </source>
</reference>
<evidence type="ECO:0000256" key="3">
    <source>
        <dbReference type="ARBA" id="ARBA00023277"/>
    </source>
</evidence>
<dbReference type="OMA" id="CIYDEEM"/>
<evidence type="ECO:0000256" key="1">
    <source>
        <dbReference type="ARBA" id="ARBA00022679"/>
    </source>
</evidence>
<feature type="region of interest" description="Disordered" evidence="4">
    <location>
        <begin position="83"/>
        <end position="102"/>
    </location>
</feature>
<dbReference type="PANTHER" id="PTHR31469">
    <property type="entry name" value="OS07G0633600 PROTEIN"/>
    <property type="match status" value="1"/>
</dbReference>
<dbReference type="InParanoid" id="B5Y475"/>
<protein>
    <recommendedName>
        <fullName evidence="7">O-fucosyltransferase family protein</fullName>
    </recommendedName>
</protein>
<gene>
    <name evidence="5" type="ORF">PHATR_46922</name>
</gene>
<dbReference type="RefSeq" id="XP_002185959.1">
    <property type="nucleotide sequence ID" value="XM_002185923.1"/>
</dbReference>
<reference evidence="5 6" key="1">
    <citation type="journal article" date="2008" name="Nature">
        <title>The Phaeodactylum genome reveals the evolutionary history of diatom genomes.</title>
        <authorList>
            <person name="Bowler C."/>
            <person name="Allen A.E."/>
            <person name="Badger J.H."/>
            <person name="Grimwood J."/>
            <person name="Jabbari K."/>
            <person name="Kuo A."/>
            <person name="Maheswari U."/>
            <person name="Martens C."/>
            <person name="Maumus F."/>
            <person name="Otillar R.P."/>
            <person name="Rayko E."/>
            <person name="Salamov A."/>
            <person name="Vandepoele K."/>
            <person name="Beszteri B."/>
            <person name="Gruber A."/>
            <person name="Heijde M."/>
            <person name="Katinka M."/>
            <person name="Mock T."/>
            <person name="Valentin K."/>
            <person name="Verret F."/>
            <person name="Berges J.A."/>
            <person name="Brownlee C."/>
            <person name="Cadoret J.P."/>
            <person name="Chiovitti A."/>
            <person name="Choi C.J."/>
            <person name="Coesel S."/>
            <person name="De Martino A."/>
            <person name="Detter J.C."/>
            <person name="Durkin C."/>
            <person name="Falciatore A."/>
            <person name="Fournet J."/>
            <person name="Haruta M."/>
            <person name="Huysman M.J."/>
            <person name="Jenkins B.D."/>
            <person name="Jiroutova K."/>
            <person name="Jorgensen R.E."/>
            <person name="Joubert Y."/>
            <person name="Kaplan A."/>
            <person name="Kroger N."/>
            <person name="Kroth P.G."/>
            <person name="La Roche J."/>
            <person name="Lindquist E."/>
            <person name="Lommer M."/>
            <person name="Martin-Jezequel V."/>
            <person name="Lopez P.J."/>
            <person name="Lucas S."/>
            <person name="Mangogna M."/>
            <person name="McGinnis K."/>
            <person name="Medlin L.K."/>
            <person name="Montsant A."/>
            <person name="Oudot-Le Secq M.P."/>
            <person name="Napoli C."/>
            <person name="Obornik M."/>
            <person name="Parker M.S."/>
            <person name="Petit J.L."/>
            <person name="Porcel B.M."/>
            <person name="Poulsen N."/>
            <person name="Robison M."/>
            <person name="Rychlewski L."/>
            <person name="Rynearson T.A."/>
            <person name="Schmutz J."/>
            <person name="Shapiro H."/>
            <person name="Siaut M."/>
            <person name="Stanley M."/>
            <person name="Sussman M.R."/>
            <person name="Taylor A.R."/>
            <person name="Vardi A."/>
            <person name="von Dassow P."/>
            <person name="Vyverman W."/>
            <person name="Willis A."/>
            <person name="Wyrwicz L.S."/>
            <person name="Rokhsar D.S."/>
            <person name="Weissenbach J."/>
            <person name="Armbrust E.V."/>
            <person name="Green B.R."/>
            <person name="Van de Peer Y."/>
            <person name="Grigoriev I.V."/>
        </authorList>
    </citation>
    <scope>NUCLEOTIDE SEQUENCE [LARGE SCALE GENOMIC DNA]</scope>
    <source>
        <strain evidence="5 6">CCAP 1055/1</strain>
    </source>
</reference>
<evidence type="ECO:0008006" key="7">
    <source>
        <dbReference type="Google" id="ProtNLM"/>
    </source>
</evidence>
<dbReference type="Pfam" id="PF10250">
    <property type="entry name" value="O-FucT"/>
    <property type="match status" value="1"/>
</dbReference>
<dbReference type="PANTHER" id="PTHR31469:SF8">
    <property type="entry name" value="OS07G0641000 PROTEIN"/>
    <property type="match status" value="1"/>
</dbReference>